<feature type="transmembrane region" description="Helical" evidence="19">
    <location>
        <begin position="117"/>
        <end position="138"/>
    </location>
</feature>
<keyword evidence="10 18" id="KW-0808">Transferase</keyword>
<evidence type="ECO:0000313" key="21">
    <source>
        <dbReference type="Proteomes" id="UP001200110"/>
    </source>
</evidence>
<keyword evidence="8" id="KW-1003">Cell membrane</keyword>
<evidence type="ECO:0000256" key="19">
    <source>
        <dbReference type="SAM" id="Phobius"/>
    </source>
</evidence>
<comment type="pathway">
    <text evidence="4">Lipid metabolism.</text>
</comment>
<keyword evidence="12 18" id="KW-0548">Nucleotidyltransferase</keyword>
<evidence type="ECO:0000256" key="5">
    <source>
        <dbReference type="ARBA" id="ARBA00010185"/>
    </source>
</evidence>
<evidence type="ECO:0000256" key="9">
    <source>
        <dbReference type="ARBA" id="ARBA00022516"/>
    </source>
</evidence>
<keyword evidence="11 18" id="KW-0812">Transmembrane</keyword>
<evidence type="ECO:0000256" key="18">
    <source>
        <dbReference type="RuleBase" id="RU003938"/>
    </source>
</evidence>
<keyword evidence="17" id="KW-1208">Phospholipid metabolism</keyword>
<reference evidence="20 21" key="1">
    <citation type="submission" date="2022-01" db="EMBL/GenBank/DDBJ databases">
        <authorList>
            <person name="Huang Y."/>
        </authorList>
    </citation>
    <scope>NUCLEOTIDE SEQUENCE [LARGE SCALE GENOMIC DNA]</scope>
    <source>
        <strain evidence="20 21">HY366</strain>
    </source>
</reference>
<evidence type="ECO:0000256" key="13">
    <source>
        <dbReference type="ARBA" id="ARBA00022989"/>
    </source>
</evidence>
<dbReference type="EC" id="2.7.7.41" evidence="6 18"/>
<sequence length="277" mass="29105">MTTPSTSKAGRNLPAAIGVGVGLGALLIAVLALVPMAWYGIVSVALGIATWEVCKRLHAGGFGVPVWPLLVGGQATIWVSWPWGIQASFVAFAATVLVLMVWKLFAQGLANAPQDYVRDVSMSILVLAWLPMLATFGAEMVAQGEGRYRVLTLVIVVVCSDVGGYAAGVLFGKHPMAPAISPKKSWEGFAGSFVVGTVGAVLCSLFLLDTDWWVGMALGPLMVIVATTGDLVESQFKRDLGIKDMGSLLPGHGGIMDRLDSLLPSALVTWAVLTVLL</sequence>
<comment type="caution">
    <text evidence="20">The sequence shown here is derived from an EMBL/GenBank/DDBJ whole genome shotgun (WGS) entry which is preliminary data.</text>
</comment>
<evidence type="ECO:0000256" key="4">
    <source>
        <dbReference type="ARBA" id="ARBA00005189"/>
    </source>
</evidence>
<accession>A0ABS9IRR5</accession>
<evidence type="ECO:0000256" key="7">
    <source>
        <dbReference type="ARBA" id="ARBA00019373"/>
    </source>
</evidence>
<comment type="similarity">
    <text evidence="5 18">Belongs to the CDS family.</text>
</comment>
<dbReference type="PROSITE" id="PS01315">
    <property type="entry name" value="CDS"/>
    <property type="match status" value="1"/>
</dbReference>
<gene>
    <name evidence="20" type="ORF">L5G33_07015</name>
</gene>
<evidence type="ECO:0000256" key="3">
    <source>
        <dbReference type="ARBA" id="ARBA00005119"/>
    </source>
</evidence>
<evidence type="ECO:0000256" key="16">
    <source>
        <dbReference type="ARBA" id="ARBA00023209"/>
    </source>
</evidence>
<dbReference type="InterPro" id="IPR000374">
    <property type="entry name" value="PC_trans"/>
</dbReference>
<evidence type="ECO:0000256" key="17">
    <source>
        <dbReference type="ARBA" id="ARBA00023264"/>
    </source>
</evidence>
<feature type="transmembrane region" description="Helical" evidence="19">
    <location>
        <begin position="61"/>
        <end position="81"/>
    </location>
</feature>
<feature type="transmembrane region" description="Helical" evidence="19">
    <location>
        <begin position="12"/>
        <end position="31"/>
    </location>
</feature>
<keyword evidence="9" id="KW-0444">Lipid biosynthesis</keyword>
<dbReference type="PANTHER" id="PTHR46382">
    <property type="entry name" value="PHOSPHATIDATE CYTIDYLYLTRANSFERASE"/>
    <property type="match status" value="1"/>
</dbReference>
<feature type="transmembrane region" description="Helical" evidence="19">
    <location>
        <begin position="188"/>
        <end position="207"/>
    </location>
</feature>
<evidence type="ECO:0000256" key="10">
    <source>
        <dbReference type="ARBA" id="ARBA00022679"/>
    </source>
</evidence>
<evidence type="ECO:0000256" key="2">
    <source>
        <dbReference type="ARBA" id="ARBA00004651"/>
    </source>
</evidence>
<evidence type="ECO:0000256" key="8">
    <source>
        <dbReference type="ARBA" id="ARBA00022475"/>
    </source>
</evidence>
<dbReference type="GO" id="GO:0016779">
    <property type="term" value="F:nucleotidyltransferase activity"/>
    <property type="evidence" value="ECO:0007669"/>
    <property type="project" value="UniProtKB-KW"/>
</dbReference>
<organism evidence="20 21">
    <name type="scientific">Gordonia liuliyuniae</name>
    <dbReference type="NCBI Taxonomy" id="2911517"/>
    <lineage>
        <taxon>Bacteria</taxon>
        <taxon>Bacillati</taxon>
        <taxon>Actinomycetota</taxon>
        <taxon>Actinomycetes</taxon>
        <taxon>Mycobacteriales</taxon>
        <taxon>Gordoniaceae</taxon>
        <taxon>Gordonia</taxon>
    </lineage>
</organism>
<evidence type="ECO:0000256" key="12">
    <source>
        <dbReference type="ARBA" id="ARBA00022695"/>
    </source>
</evidence>
<comment type="pathway">
    <text evidence="3 18">Phospholipid metabolism; CDP-diacylglycerol biosynthesis; CDP-diacylglycerol from sn-glycerol 3-phosphate: step 3/3.</text>
</comment>
<comment type="catalytic activity">
    <reaction evidence="1 18">
        <text>a 1,2-diacyl-sn-glycero-3-phosphate + CTP + H(+) = a CDP-1,2-diacyl-sn-glycerol + diphosphate</text>
        <dbReference type="Rhea" id="RHEA:16229"/>
        <dbReference type="ChEBI" id="CHEBI:15378"/>
        <dbReference type="ChEBI" id="CHEBI:33019"/>
        <dbReference type="ChEBI" id="CHEBI:37563"/>
        <dbReference type="ChEBI" id="CHEBI:58332"/>
        <dbReference type="ChEBI" id="CHEBI:58608"/>
        <dbReference type="EC" id="2.7.7.41"/>
    </reaction>
</comment>
<keyword evidence="15 19" id="KW-0472">Membrane</keyword>
<dbReference type="EMBL" id="JAKKOR010000005">
    <property type="protein sequence ID" value="MCF8588221.1"/>
    <property type="molecule type" value="Genomic_DNA"/>
</dbReference>
<keyword evidence="21" id="KW-1185">Reference proteome</keyword>
<name>A0ABS9IRR5_9ACTN</name>
<dbReference type="RefSeq" id="WP_236997442.1">
    <property type="nucleotide sequence ID" value="NZ_JAKKOR010000005.1"/>
</dbReference>
<evidence type="ECO:0000256" key="1">
    <source>
        <dbReference type="ARBA" id="ARBA00001698"/>
    </source>
</evidence>
<dbReference type="Pfam" id="PF01148">
    <property type="entry name" value="CTP_transf_1"/>
    <property type="match status" value="1"/>
</dbReference>
<keyword evidence="13 19" id="KW-1133">Transmembrane helix</keyword>
<evidence type="ECO:0000256" key="15">
    <source>
        <dbReference type="ARBA" id="ARBA00023136"/>
    </source>
</evidence>
<evidence type="ECO:0000256" key="6">
    <source>
        <dbReference type="ARBA" id="ARBA00012487"/>
    </source>
</evidence>
<keyword evidence="16" id="KW-0594">Phospholipid biosynthesis</keyword>
<dbReference type="Proteomes" id="UP001200110">
    <property type="component" value="Unassembled WGS sequence"/>
</dbReference>
<dbReference type="PANTHER" id="PTHR46382:SF1">
    <property type="entry name" value="PHOSPHATIDATE CYTIDYLYLTRANSFERASE"/>
    <property type="match status" value="1"/>
</dbReference>
<protein>
    <recommendedName>
        <fullName evidence="7 18">Phosphatidate cytidylyltransferase</fullName>
        <ecNumber evidence="6 18">2.7.7.41</ecNumber>
    </recommendedName>
</protein>
<evidence type="ECO:0000256" key="14">
    <source>
        <dbReference type="ARBA" id="ARBA00023098"/>
    </source>
</evidence>
<evidence type="ECO:0000256" key="11">
    <source>
        <dbReference type="ARBA" id="ARBA00022692"/>
    </source>
</evidence>
<keyword evidence="14" id="KW-0443">Lipid metabolism</keyword>
<proteinExistence type="inferred from homology"/>
<feature type="transmembrane region" description="Helical" evidence="19">
    <location>
        <begin position="87"/>
        <end position="105"/>
    </location>
</feature>
<feature type="transmembrane region" description="Helical" evidence="19">
    <location>
        <begin position="150"/>
        <end position="172"/>
    </location>
</feature>
<comment type="subcellular location">
    <subcellularLocation>
        <location evidence="2">Cell membrane</location>
        <topology evidence="2">Multi-pass membrane protein</topology>
    </subcellularLocation>
</comment>
<evidence type="ECO:0000313" key="20">
    <source>
        <dbReference type="EMBL" id="MCF8588221.1"/>
    </source>
</evidence>